<dbReference type="InterPro" id="IPR050589">
    <property type="entry name" value="Ikaros_C2H2-ZF"/>
</dbReference>
<feature type="compositionally biased region" description="Low complexity" evidence="10">
    <location>
        <begin position="408"/>
        <end position="418"/>
    </location>
</feature>
<dbReference type="VEuPathDB" id="FungiDB:BTJ68_13605"/>
<evidence type="ECO:0000256" key="3">
    <source>
        <dbReference type="ARBA" id="ARBA00022737"/>
    </source>
</evidence>
<evidence type="ECO:0000256" key="1">
    <source>
        <dbReference type="ARBA" id="ARBA00004123"/>
    </source>
</evidence>
<dbReference type="GO" id="GO:0006357">
    <property type="term" value="P:regulation of transcription by RNA polymerase II"/>
    <property type="evidence" value="ECO:0007669"/>
    <property type="project" value="TreeGrafter"/>
</dbReference>
<evidence type="ECO:0000256" key="9">
    <source>
        <dbReference type="SAM" id="Coils"/>
    </source>
</evidence>
<dbReference type="GO" id="GO:0005634">
    <property type="term" value="C:nucleus"/>
    <property type="evidence" value="ECO:0007669"/>
    <property type="project" value="UniProtKB-SubCell"/>
</dbReference>
<feature type="domain" description="C2H2-type" evidence="11">
    <location>
        <begin position="235"/>
        <end position="262"/>
    </location>
</feature>
<dbReference type="InterPro" id="IPR013087">
    <property type="entry name" value="Znf_C2H2_type"/>
</dbReference>
<keyword evidence="6" id="KW-0238">DNA-binding</keyword>
<sequence length="615" mass="65326">MAATTRATTPQNDPFRQVENPHTPASQPVSGNATRPGEQSAQSLQPGSARRHRITPENISPKSDKPGFSPATNAVPLTGQAAMAELKRRKLQQDTPEARQTSQNPAVDAMQSLMGGGGMSRPSDAPAPEKLSEPMRKAAERIQITNNAHNESVEPSPTSIGSFTSTIEGQGGASAMTATSGNIEHGPQYVAEPGQIDDDGHLGVGGEEGAKAYSYPGPPPPQEHDHEGAFREKPYVCQTCQARFRRLHDLKRHTKLHTGERPHTCDKCGRKFARGDALARHNKGPGGCAGRRSSFGDDGAMDGVEYTGGEDDEDEADAQARRVSEPSRKRAHFESAHDPSRQVYRQHSSTYPPVGPGQGRPHASSIGNMAPPQVLHPGSNPTSSPREISGHMGDVGASTLNSSYYPPGQVFQQQQGGVMTESPKSLSPGNPADQHRLSVDAATMGAGNRSPSLTTQFQQQHFGRGSGRGTPPQPLGQLQPGQQVSHAPVLPPIPAGQPQSRPGFQPSIPGAHGPSSLQHGQLPPTSAGSQPGSLSSHGRSSGSSIRDALGASGQDPSDIWSYVRSLEQRFGRMQDEYELRISRLQEEVISLKGQMAQNQAAAAASYSSDMGQRPY</sequence>
<organism evidence="12 13">
    <name type="scientific">Hortaea werneckii</name>
    <name type="common">Black yeast</name>
    <name type="synonym">Cladosporium werneckii</name>
    <dbReference type="NCBI Taxonomy" id="91943"/>
    <lineage>
        <taxon>Eukaryota</taxon>
        <taxon>Fungi</taxon>
        <taxon>Dikarya</taxon>
        <taxon>Ascomycota</taxon>
        <taxon>Pezizomycotina</taxon>
        <taxon>Dothideomycetes</taxon>
        <taxon>Dothideomycetidae</taxon>
        <taxon>Mycosphaerellales</taxon>
        <taxon>Teratosphaeriaceae</taxon>
        <taxon>Hortaea</taxon>
    </lineage>
</organism>
<comment type="caution">
    <text evidence="12">The sequence shown here is derived from an EMBL/GenBank/DDBJ whole genome shotgun (WGS) entry which is preliminary data.</text>
</comment>
<dbReference type="SUPFAM" id="SSF57667">
    <property type="entry name" value="beta-beta-alpha zinc fingers"/>
    <property type="match status" value="1"/>
</dbReference>
<feature type="compositionally biased region" description="Acidic residues" evidence="10">
    <location>
        <begin position="308"/>
        <end position="317"/>
    </location>
</feature>
<evidence type="ECO:0000256" key="8">
    <source>
        <dbReference type="PROSITE-ProRule" id="PRU00042"/>
    </source>
</evidence>
<comment type="subcellular location">
    <subcellularLocation>
        <location evidence="1">Nucleus</location>
    </subcellularLocation>
</comment>
<evidence type="ECO:0000256" key="6">
    <source>
        <dbReference type="ARBA" id="ARBA00023125"/>
    </source>
</evidence>
<dbReference type="GO" id="GO:0005694">
    <property type="term" value="C:chromosome"/>
    <property type="evidence" value="ECO:0007669"/>
    <property type="project" value="UniProtKB-ARBA"/>
</dbReference>
<dbReference type="FunFam" id="3.30.160.60:FF:001732">
    <property type="entry name" value="Zgc:162936"/>
    <property type="match status" value="1"/>
</dbReference>
<keyword evidence="5" id="KW-0862">Zinc</keyword>
<keyword evidence="9" id="KW-0175">Coiled coil</keyword>
<keyword evidence="2" id="KW-0479">Metal-binding</keyword>
<evidence type="ECO:0000313" key="12">
    <source>
        <dbReference type="EMBL" id="RMY86839.1"/>
    </source>
</evidence>
<feature type="compositionally biased region" description="Basic and acidic residues" evidence="10">
    <location>
        <begin position="318"/>
        <end position="340"/>
    </location>
</feature>
<evidence type="ECO:0000259" key="11">
    <source>
        <dbReference type="PROSITE" id="PS50157"/>
    </source>
</evidence>
<feature type="compositionally biased region" description="Polar residues" evidence="10">
    <location>
        <begin position="23"/>
        <end position="46"/>
    </location>
</feature>
<feature type="region of interest" description="Disordered" evidence="10">
    <location>
        <begin position="1"/>
        <end position="133"/>
    </location>
</feature>
<evidence type="ECO:0000313" key="13">
    <source>
        <dbReference type="Proteomes" id="UP000268823"/>
    </source>
</evidence>
<dbReference type="PROSITE" id="PS00028">
    <property type="entry name" value="ZINC_FINGER_C2H2_1"/>
    <property type="match status" value="1"/>
</dbReference>
<name>A0A3M7FDD9_HORWE</name>
<dbReference type="PROSITE" id="PS50157">
    <property type="entry name" value="ZINC_FINGER_C2H2_2"/>
    <property type="match status" value="2"/>
</dbReference>
<evidence type="ECO:0000256" key="4">
    <source>
        <dbReference type="ARBA" id="ARBA00022771"/>
    </source>
</evidence>
<feature type="compositionally biased region" description="Low complexity" evidence="10">
    <location>
        <begin position="529"/>
        <end position="544"/>
    </location>
</feature>
<feature type="coiled-coil region" evidence="9">
    <location>
        <begin position="574"/>
        <end position="601"/>
    </location>
</feature>
<dbReference type="OrthoDB" id="8117402at2759"/>
<dbReference type="GO" id="GO:0008270">
    <property type="term" value="F:zinc ion binding"/>
    <property type="evidence" value="ECO:0007669"/>
    <property type="project" value="UniProtKB-KW"/>
</dbReference>
<proteinExistence type="predicted"/>
<protein>
    <recommendedName>
        <fullName evidence="11">C2H2-type domain-containing protein</fullName>
    </recommendedName>
</protein>
<dbReference type="PANTHER" id="PTHR24404">
    <property type="entry name" value="ZINC FINGER PROTEIN"/>
    <property type="match status" value="1"/>
</dbReference>
<dbReference type="InterPro" id="IPR036236">
    <property type="entry name" value="Znf_C2H2_sf"/>
</dbReference>
<keyword evidence="7" id="KW-0539">Nucleus</keyword>
<feature type="compositionally biased region" description="Polar residues" evidence="10">
    <location>
        <begin position="93"/>
        <end position="105"/>
    </location>
</feature>
<evidence type="ECO:0000256" key="10">
    <source>
        <dbReference type="SAM" id="MobiDB-lite"/>
    </source>
</evidence>
<dbReference type="GO" id="GO:0000978">
    <property type="term" value="F:RNA polymerase II cis-regulatory region sequence-specific DNA binding"/>
    <property type="evidence" value="ECO:0007669"/>
    <property type="project" value="TreeGrafter"/>
</dbReference>
<accession>A0A3M7FDD9</accession>
<dbReference type="EMBL" id="QWIR01000104">
    <property type="protein sequence ID" value="RMY86839.1"/>
    <property type="molecule type" value="Genomic_DNA"/>
</dbReference>
<evidence type="ECO:0000256" key="2">
    <source>
        <dbReference type="ARBA" id="ARBA00022723"/>
    </source>
</evidence>
<dbReference type="GO" id="GO:0045893">
    <property type="term" value="P:positive regulation of DNA-templated transcription"/>
    <property type="evidence" value="ECO:0007669"/>
    <property type="project" value="UniProtKB-ARBA"/>
</dbReference>
<feature type="region of interest" description="Disordered" evidence="10">
    <location>
        <begin position="278"/>
        <end position="557"/>
    </location>
</feature>
<dbReference type="SMART" id="SM00355">
    <property type="entry name" value="ZnF_C2H2"/>
    <property type="match status" value="2"/>
</dbReference>
<evidence type="ECO:0000256" key="5">
    <source>
        <dbReference type="ARBA" id="ARBA00022833"/>
    </source>
</evidence>
<feature type="compositionally biased region" description="Polar residues" evidence="10">
    <location>
        <begin position="515"/>
        <end position="528"/>
    </location>
</feature>
<reference evidence="12 13" key="1">
    <citation type="journal article" date="2018" name="BMC Genomics">
        <title>Genomic evidence for intraspecific hybridization in a clonal and extremely halotolerant yeast.</title>
        <authorList>
            <person name="Gostincar C."/>
            <person name="Stajich J.E."/>
            <person name="Zupancic J."/>
            <person name="Zalar P."/>
            <person name="Gunde-Cimerman N."/>
        </authorList>
    </citation>
    <scope>NUCLEOTIDE SEQUENCE [LARGE SCALE GENOMIC DNA]</scope>
    <source>
        <strain evidence="12 13">EXF-2788</strain>
    </source>
</reference>
<keyword evidence="4 8" id="KW-0863">Zinc-finger</keyword>
<dbReference type="Pfam" id="PF00096">
    <property type="entry name" value="zf-C2H2"/>
    <property type="match status" value="1"/>
</dbReference>
<feature type="compositionally biased region" description="Polar residues" evidence="10">
    <location>
        <begin position="1"/>
        <end position="14"/>
    </location>
</feature>
<feature type="compositionally biased region" description="Polar residues" evidence="10">
    <location>
        <begin position="146"/>
        <end position="168"/>
    </location>
</feature>
<feature type="compositionally biased region" description="Polar residues" evidence="10">
    <location>
        <begin position="449"/>
        <end position="461"/>
    </location>
</feature>
<dbReference type="GO" id="GO:0003700">
    <property type="term" value="F:DNA-binding transcription factor activity"/>
    <property type="evidence" value="ECO:0007669"/>
    <property type="project" value="TreeGrafter"/>
</dbReference>
<feature type="region of interest" description="Disordered" evidence="10">
    <location>
        <begin position="146"/>
        <end position="230"/>
    </location>
</feature>
<dbReference type="AlphaFoldDB" id="A0A3M7FDD9"/>
<dbReference type="FunFam" id="3.30.160.60:FF:001666">
    <property type="entry name" value="MDS1 and EVI1 complex locus"/>
    <property type="match status" value="1"/>
</dbReference>
<dbReference type="Gene3D" id="3.30.160.60">
    <property type="entry name" value="Classic Zinc Finger"/>
    <property type="match status" value="2"/>
</dbReference>
<keyword evidence="3" id="KW-0677">Repeat</keyword>
<evidence type="ECO:0000256" key="7">
    <source>
        <dbReference type="ARBA" id="ARBA00023242"/>
    </source>
</evidence>
<feature type="domain" description="C2H2-type" evidence="11">
    <location>
        <begin position="263"/>
        <end position="293"/>
    </location>
</feature>
<dbReference type="Proteomes" id="UP000268823">
    <property type="component" value="Unassembled WGS sequence"/>
</dbReference>
<gene>
    <name evidence="12" type="ORF">D0861_05704</name>
</gene>
<dbReference type="PANTHER" id="PTHR24404:SF114">
    <property type="entry name" value="KLUMPFUSS, ISOFORM B-RELATED"/>
    <property type="match status" value="1"/>
</dbReference>